<reference evidence="1 2" key="1">
    <citation type="submission" date="2020-09" db="EMBL/GenBank/DDBJ databases">
        <title>Dyella sp. 7MK23 isolated from forest soil.</title>
        <authorList>
            <person name="Fu J."/>
        </authorList>
    </citation>
    <scope>NUCLEOTIDE SEQUENCE [LARGE SCALE GENOMIC DNA]</scope>
    <source>
        <strain evidence="1 2">7MK23</strain>
    </source>
</reference>
<keyword evidence="2" id="KW-1185">Reference proteome</keyword>
<dbReference type="Proteomes" id="UP000651010">
    <property type="component" value="Unassembled WGS sequence"/>
</dbReference>
<evidence type="ECO:0000313" key="2">
    <source>
        <dbReference type="Proteomes" id="UP000651010"/>
    </source>
</evidence>
<dbReference type="EMBL" id="JACZZA010000010">
    <property type="protein sequence ID" value="MBE1161798.1"/>
    <property type="molecule type" value="Genomic_DNA"/>
</dbReference>
<sequence>MQAETEASTLKTWASVFTSYQHYKQCDDGAIAEGYSDSIADLLAAHWDQVGELNKLAIAHPEFEGFVIRHLDDLMTPVQSTVIRTQAKSSCPASASKLCEAIEKQFSDLERMR</sequence>
<proteinExistence type="predicted"/>
<organism evidence="1 2">
    <name type="scientific">Dyella acidiphila</name>
    <dbReference type="NCBI Taxonomy" id="2775866"/>
    <lineage>
        <taxon>Bacteria</taxon>
        <taxon>Pseudomonadati</taxon>
        <taxon>Pseudomonadota</taxon>
        <taxon>Gammaproteobacteria</taxon>
        <taxon>Lysobacterales</taxon>
        <taxon>Rhodanobacteraceae</taxon>
        <taxon>Dyella</taxon>
    </lineage>
</organism>
<accession>A0ABR9GCP5</accession>
<protein>
    <submittedName>
        <fullName evidence="1">Uncharacterized protein</fullName>
    </submittedName>
</protein>
<evidence type="ECO:0000313" key="1">
    <source>
        <dbReference type="EMBL" id="MBE1161798.1"/>
    </source>
</evidence>
<name>A0ABR9GCP5_9GAMM</name>
<comment type="caution">
    <text evidence="1">The sequence shown here is derived from an EMBL/GenBank/DDBJ whole genome shotgun (WGS) entry which is preliminary data.</text>
</comment>
<gene>
    <name evidence="1" type="ORF">IGX34_15555</name>
</gene>